<feature type="non-terminal residue" evidence="1">
    <location>
        <position position="1"/>
    </location>
</feature>
<comment type="caution">
    <text evidence="1">The sequence shown here is derived from an EMBL/GenBank/DDBJ whole genome shotgun (WGS) entry which is preliminary data.</text>
</comment>
<keyword evidence="2" id="KW-1185">Reference proteome</keyword>
<name>A0ACC1HPP7_9FUNG</name>
<organism evidence="1 2">
    <name type="scientific">Spiromyces aspiralis</name>
    <dbReference type="NCBI Taxonomy" id="68401"/>
    <lineage>
        <taxon>Eukaryota</taxon>
        <taxon>Fungi</taxon>
        <taxon>Fungi incertae sedis</taxon>
        <taxon>Zoopagomycota</taxon>
        <taxon>Kickxellomycotina</taxon>
        <taxon>Kickxellomycetes</taxon>
        <taxon>Kickxellales</taxon>
        <taxon>Kickxellaceae</taxon>
        <taxon>Spiromyces</taxon>
    </lineage>
</organism>
<dbReference type="EMBL" id="JAMZIH010002770">
    <property type="protein sequence ID" value="KAJ1677232.1"/>
    <property type="molecule type" value="Genomic_DNA"/>
</dbReference>
<reference evidence="1" key="1">
    <citation type="submission" date="2022-06" db="EMBL/GenBank/DDBJ databases">
        <title>Phylogenomic reconstructions and comparative analyses of Kickxellomycotina fungi.</title>
        <authorList>
            <person name="Reynolds N.K."/>
            <person name="Stajich J.E."/>
            <person name="Barry K."/>
            <person name="Grigoriev I.V."/>
            <person name="Crous P."/>
            <person name="Smith M.E."/>
        </authorList>
    </citation>
    <scope>NUCLEOTIDE SEQUENCE</scope>
    <source>
        <strain evidence="1">RSA 2271</strain>
    </source>
</reference>
<evidence type="ECO:0000313" key="2">
    <source>
        <dbReference type="Proteomes" id="UP001145114"/>
    </source>
</evidence>
<proteinExistence type="predicted"/>
<feature type="non-terminal residue" evidence="1">
    <location>
        <position position="296"/>
    </location>
</feature>
<gene>
    <name evidence="1" type="primary">SER33_2</name>
    <name evidence="1" type="ORF">EV182_006597</name>
</gene>
<protein>
    <submittedName>
        <fullName evidence="1">D-3-phosphoglycerate dehydrogenase 2</fullName>
    </submittedName>
</protein>
<accession>A0ACC1HPP7</accession>
<sequence>KTKLTTEVLQHAHKLVAIGCFCIGTNQVDLDFAASRGICVFNSPFSNSRSVAEMVIAEIIMLSRQLGDRTREMHCGVWKKVSSSCYEIRGKILGIIGYGHIGTQLSVIAESLGMKVIWYDILPLMPIGMSTSMHSLNDLLERADFVTLHVPETPETKDMIGEAQIAAMKPGSFLINASRGSVVDIPALANALRSGHLGGAAIDVYPSEPLANGPGFVSELQDCPNTILTPHIGGSTEEAQRMIGIEVATALCRFINNGTSLKAVNFPQCDLRAIPQTDQNSLRIVNVHQNVPGVLK</sequence>
<dbReference type="Proteomes" id="UP001145114">
    <property type="component" value="Unassembled WGS sequence"/>
</dbReference>
<evidence type="ECO:0000313" key="1">
    <source>
        <dbReference type="EMBL" id="KAJ1677232.1"/>
    </source>
</evidence>